<protein>
    <recommendedName>
        <fullName evidence="3">Glucosamine/galactosamine-6-phosphate isomerase domain-containing protein</fullName>
    </recommendedName>
</protein>
<gene>
    <name evidence="1" type="ORF">A2Z33_01620</name>
</gene>
<evidence type="ECO:0008006" key="3">
    <source>
        <dbReference type="Google" id="ProtNLM"/>
    </source>
</evidence>
<sequence length="291" mass="31915">MSAVTERHATAEYSSTEVHFRHPDGPMIHIIPEQTDTILDCVNGILDVLSTAGDGDTVLVAASRTAGMLYPVLIKESERRNIDLNRFTWGHIDNYLYPPESDAGGPEGEDFAAWVRINLIEPAGISPDRFFPLSGRTEDPQKSARMYDEWLSSCRIAAVIAGAPGPEPVVHVAFMNPDMDTECGVCVIPLSPETVERNRERAEAAGKNPPPETAITLGFKHMRRAEHIFSVALGDEYAGRMKMALVDPVSPGVIASQWRTDGFREKVEIYLDRAAGAEIVAAFLRKKPGSD</sequence>
<dbReference type="Gene3D" id="3.40.50.1360">
    <property type="match status" value="1"/>
</dbReference>
<dbReference type="SUPFAM" id="SSF100950">
    <property type="entry name" value="NagB/RpiA/CoA transferase-like"/>
    <property type="match status" value="1"/>
</dbReference>
<comment type="caution">
    <text evidence="1">The sequence shown here is derived from an EMBL/GenBank/DDBJ whole genome shotgun (WGS) entry which is preliminary data.</text>
</comment>
<name>A0A1F5YNX4_9BACT</name>
<dbReference type="Proteomes" id="UP000178448">
    <property type="component" value="Unassembled WGS sequence"/>
</dbReference>
<dbReference type="EMBL" id="MFJD01000009">
    <property type="protein sequence ID" value="OGG01918.1"/>
    <property type="molecule type" value="Genomic_DNA"/>
</dbReference>
<dbReference type="STRING" id="1798374.A2Z33_01620"/>
<dbReference type="InterPro" id="IPR037171">
    <property type="entry name" value="NagB/RpiA_transferase-like"/>
</dbReference>
<accession>A0A1F5YNX4</accession>
<proteinExistence type="predicted"/>
<organism evidence="1 2">
    <name type="scientific">Candidatus Gottesmanbacteria bacterium RBG_16_52_11</name>
    <dbReference type="NCBI Taxonomy" id="1798374"/>
    <lineage>
        <taxon>Bacteria</taxon>
        <taxon>Candidatus Gottesmaniibacteriota</taxon>
    </lineage>
</organism>
<reference evidence="1 2" key="1">
    <citation type="journal article" date="2016" name="Nat. Commun.">
        <title>Thousands of microbial genomes shed light on interconnected biogeochemical processes in an aquifer system.</title>
        <authorList>
            <person name="Anantharaman K."/>
            <person name="Brown C.T."/>
            <person name="Hug L.A."/>
            <person name="Sharon I."/>
            <person name="Castelle C.J."/>
            <person name="Probst A.J."/>
            <person name="Thomas B.C."/>
            <person name="Singh A."/>
            <person name="Wilkins M.J."/>
            <person name="Karaoz U."/>
            <person name="Brodie E.L."/>
            <person name="Williams K.H."/>
            <person name="Hubbard S.S."/>
            <person name="Banfield J.F."/>
        </authorList>
    </citation>
    <scope>NUCLEOTIDE SEQUENCE [LARGE SCALE GENOMIC DNA]</scope>
</reference>
<dbReference type="AlphaFoldDB" id="A0A1F5YNX4"/>
<evidence type="ECO:0000313" key="1">
    <source>
        <dbReference type="EMBL" id="OGG01918.1"/>
    </source>
</evidence>
<evidence type="ECO:0000313" key="2">
    <source>
        <dbReference type="Proteomes" id="UP000178448"/>
    </source>
</evidence>